<dbReference type="InterPro" id="IPR041117">
    <property type="entry name" value="SoxA_A3"/>
</dbReference>
<feature type="domain" description="Aminomethyltransferase C-terminal" evidence="4">
    <location>
        <begin position="712"/>
        <end position="797"/>
    </location>
</feature>
<dbReference type="Gene3D" id="3.10.20.440">
    <property type="entry name" value="2Fe-2S iron-sulphur cluster binding domain, sarcosine oxidase, alpha subunit, N-terminal domain"/>
    <property type="match status" value="1"/>
</dbReference>
<dbReference type="Pfam" id="PF01571">
    <property type="entry name" value="GCV_T"/>
    <property type="match status" value="1"/>
</dbReference>
<feature type="domain" description="SoxA A3" evidence="5">
    <location>
        <begin position="329"/>
        <end position="411"/>
    </location>
</feature>
<dbReference type="InterPro" id="IPR036188">
    <property type="entry name" value="FAD/NAD-bd_sf"/>
</dbReference>
<evidence type="ECO:0000259" key="3">
    <source>
        <dbReference type="Pfam" id="PF01571"/>
    </source>
</evidence>
<dbReference type="InterPro" id="IPR029043">
    <property type="entry name" value="GcvT/YgfZ_C"/>
</dbReference>
<evidence type="ECO:0000259" key="4">
    <source>
        <dbReference type="Pfam" id="PF08669"/>
    </source>
</evidence>
<keyword evidence="2" id="KW-0560">Oxidoreductase</keyword>
<dbReference type="SUPFAM" id="SSF101790">
    <property type="entry name" value="Aminomethyltransferase beta-barrel domain"/>
    <property type="match status" value="1"/>
</dbReference>
<comment type="similarity">
    <text evidence="1">Belongs to the GcvT family.</text>
</comment>
<sequence>MRFTFAGTEYEGLPGETLAAALVRHGVRGGFQSIGRGRPRGVFAWADEEPNALVQIGPKPLQRATLVELTDGLVAEPLKGKGRIFEAADDARYDARYVHCETLVIGGGTAGVAAAKRGDGRVIVLEASPHCALASDRGQGLRVLTRTTAIGLYDGNYVVAVERDRRVWHIRAKRIVLATGAVERPIAFPNNDRPGVMLANAARRYDLGDARVVVYTTNDSALNVPDAVATLDARSGRRVVDTLGEERLEGVVLDDGTTIACDVLAVSGGWNPSLNLWSHRGGKVQWDDRIAAFVPAGGLSGVDVVGTAAGDGLPDVSPVWLTGGDETVTFLDLERDADLAELRRGIGAGLRRVEHLKRFTLIGTASDQGKTSGVIAMGAAAEIIGVPLAELGTSSFRPPFVPVSFSTLAGRNRGDLFDPARETPMHSWHVANGAVFEDVGQWKRPRYFPVGAESMDEAVLRECAAARESVAMMDASTLGKIDVQGPDAGIFLDRIYTNLMSTLAVGMCRYGVMCKVDGMVFDDGVVMRVGEERFIATTTTGNAAPVLSWMEEWLQTEWPELRVWLTSVTEQWATAAVVGPGSRALLQQLTAIDLSREAFPFMAIREGDVAGIPARVCRVSFSGELAYEVNVDGRSGLALWEAIASAGEVTPYGTETMHVLRAEKGFPIIGQETDGTITPQDLGMDWVVSKKKDDFIGMRSFMRPDTARTDRKHLVGVLTADPNAFLPEGAQLVADPNVPVPVPMLGHVTSSYRSAALGRTFALALVKDGRNRMGETVFAPLGDRVIEATVVSSVLVDPENARRDGDPGEVA</sequence>
<evidence type="ECO:0000313" key="6">
    <source>
        <dbReference type="EMBL" id="CAB4705973.1"/>
    </source>
</evidence>
<accession>A0A6J6Q938</accession>
<feature type="domain" description="GCVT N-terminal" evidence="3">
    <location>
        <begin position="425"/>
        <end position="692"/>
    </location>
</feature>
<dbReference type="GO" id="GO:0005739">
    <property type="term" value="C:mitochondrion"/>
    <property type="evidence" value="ECO:0007669"/>
    <property type="project" value="TreeGrafter"/>
</dbReference>
<dbReference type="Gene3D" id="3.50.50.60">
    <property type="entry name" value="FAD/NAD(P)-binding domain"/>
    <property type="match status" value="1"/>
</dbReference>
<proteinExistence type="inferred from homology"/>
<dbReference type="Gene3D" id="3.30.1360.120">
    <property type="entry name" value="Probable tRNA modification gtpase trme, domain 1"/>
    <property type="match status" value="1"/>
</dbReference>
<dbReference type="InterPro" id="IPR027266">
    <property type="entry name" value="TrmE/GcvT-like"/>
</dbReference>
<dbReference type="SUPFAM" id="SSF51905">
    <property type="entry name" value="FAD/NAD(P)-binding domain"/>
    <property type="match status" value="1"/>
</dbReference>
<evidence type="ECO:0000256" key="1">
    <source>
        <dbReference type="ARBA" id="ARBA00008609"/>
    </source>
</evidence>
<gene>
    <name evidence="6" type="ORF">UFOPK2399_01666</name>
</gene>
<dbReference type="PANTHER" id="PTHR43757">
    <property type="entry name" value="AMINOMETHYLTRANSFERASE"/>
    <property type="match status" value="1"/>
</dbReference>
<evidence type="ECO:0000259" key="5">
    <source>
        <dbReference type="Pfam" id="PF17806"/>
    </source>
</evidence>
<dbReference type="Pfam" id="PF13510">
    <property type="entry name" value="Fer2_4"/>
    <property type="match status" value="1"/>
</dbReference>
<dbReference type="InterPro" id="IPR013977">
    <property type="entry name" value="GcvT_C"/>
</dbReference>
<dbReference type="AlphaFoldDB" id="A0A6J6Q938"/>
<dbReference type="EMBL" id="CAEZXP010000006">
    <property type="protein sequence ID" value="CAB4705973.1"/>
    <property type="molecule type" value="Genomic_DNA"/>
</dbReference>
<dbReference type="PANTHER" id="PTHR43757:SF2">
    <property type="entry name" value="AMINOMETHYLTRANSFERASE, MITOCHONDRIAL"/>
    <property type="match status" value="1"/>
</dbReference>
<dbReference type="InterPro" id="IPR042204">
    <property type="entry name" value="2Fe-2S-bd_N"/>
</dbReference>
<dbReference type="Pfam" id="PF17806">
    <property type="entry name" value="SO_alpha_A3"/>
    <property type="match status" value="1"/>
</dbReference>
<protein>
    <submittedName>
        <fullName evidence="6">Unannotated protein</fullName>
    </submittedName>
</protein>
<dbReference type="GO" id="GO:0016491">
    <property type="term" value="F:oxidoreductase activity"/>
    <property type="evidence" value="ECO:0007669"/>
    <property type="project" value="UniProtKB-KW"/>
</dbReference>
<organism evidence="6">
    <name type="scientific">freshwater metagenome</name>
    <dbReference type="NCBI Taxonomy" id="449393"/>
    <lineage>
        <taxon>unclassified sequences</taxon>
        <taxon>metagenomes</taxon>
        <taxon>ecological metagenomes</taxon>
    </lineage>
</organism>
<name>A0A6J6Q938_9ZZZZ</name>
<dbReference type="Pfam" id="PF08669">
    <property type="entry name" value="GCV_T_C"/>
    <property type="match status" value="1"/>
</dbReference>
<dbReference type="InterPro" id="IPR028896">
    <property type="entry name" value="GcvT/YgfZ/DmdA"/>
</dbReference>
<dbReference type="InterPro" id="IPR006222">
    <property type="entry name" value="GCVT_N"/>
</dbReference>
<reference evidence="6" key="1">
    <citation type="submission" date="2020-05" db="EMBL/GenBank/DDBJ databases">
        <authorList>
            <person name="Chiriac C."/>
            <person name="Salcher M."/>
            <person name="Ghai R."/>
            <person name="Kavagutti S V."/>
        </authorList>
    </citation>
    <scope>NUCLEOTIDE SEQUENCE</scope>
</reference>
<dbReference type="SUPFAM" id="SSF103025">
    <property type="entry name" value="Folate-binding domain"/>
    <property type="match status" value="1"/>
</dbReference>
<evidence type="ECO:0000256" key="2">
    <source>
        <dbReference type="ARBA" id="ARBA00023002"/>
    </source>
</evidence>